<evidence type="ECO:0000313" key="1">
    <source>
        <dbReference type="EMBL" id="SFF54091.1"/>
    </source>
</evidence>
<gene>
    <name evidence="1" type="ORF">SAMN04488541_10523</name>
</gene>
<evidence type="ECO:0000313" key="2">
    <source>
        <dbReference type="Proteomes" id="UP000199513"/>
    </source>
</evidence>
<name>A0A1I2JN33_9BACT</name>
<sequence length="208" mass="24678">MKWIEFVHLLSIFLVFVAMSCKMDDNINDLKNKNNTKIILEDVFINYYESDSLQNGLVYPPILYFDMSIINKGNDSLIWVVPRPLVNKDEECKSRLYLVYHKDTLNLFTRKEEGKFSINPNDTLYVSFRTIVKELNSSFKNSGKLKIQDFMRDLAIQGNLIYSFNEQDSIILKKYPNRKVLKNNMINKADSFYIEFRNPNDRGEQDWW</sequence>
<dbReference type="AlphaFoldDB" id="A0A1I2JN33"/>
<reference evidence="1 2" key="1">
    <citation type="submission" date="2016-10" db="EMBL/GenBank/DDBJ databases">
        <authorList>
            <person name="de Groot N.N."/>
        </authorList>
    </citation>
    <scope>NUCLEOTIDE SEQUENCE [LARGE SCALE GENOMIC DNA]</scope>
    <source>
        <strain>GEY</strain>
        <strain evidence="2">DSM 9560</strain>
    </source>
</reference>
<accession>A0A1I2JN33</accession>
<organism evidence="1 2">
    <name type="scientific">Thermoflexibacter ruber</name>
    <dbReference type="NCBI Taxonomy" id="1003"/>
    <lineage>
        <taxon>Bacteria</taxon>
        <taxon>Pseudomonadati</taxon>
        <taxon>Bacteroidota</taxon>
        <taxon>Cytophagia</taxon>
        <taxon>Cytophagales</taxon>
        <taxon>Thermoflexibacteraceae</taxon>
        <taxon>Thermoflexibacter</taxon>
    </lineage>
</organism>
<dbReference type="PROSITE" id="PS51257">
    <property type="entry name" value="PROKAR_LIPOPROTEIN"/>
    <property type="match status" value="1"/>
</dbReference>
<proteinExistence type="predicted"/>
<protein>
    <recommendedName>
        <fullName evidence="3">Lipoprotein</fullName>
    </recommendedName>
</protein>
<dbReference type="RefSeq" id="WP_091549213.1">
    <property type="nucleotide sequence ID" value="NZ_FONY01000052.1"/>
</dbReference>
<evidence type="ECO:0008006" key="3">
    <source>
        <dbReference type="Google" id="ProtNLM"/>
    </source>
</evidence>
<keyword evidence="2" id="KW-1185">Reference proteome</keyword>
<dbReference type="STRING" id="1003.SAMN04488541_10523"/>
<dbReference type="Proteomes" id="UP000199513">
    <property type="component" value="Unassembled WGS sequence"/>
</dbReference>
<dbReference type="EMBL" id="FONY01000052">
    <property type="protein sequence ID" value="SFF54091.1"/>
    <property type="molecule type" value="Genomic_DNA"/>
</dbReference>